<dbReference type="InterPro" id="IPR052927">
    <property type="entry name" value="DCC_oxidoreductase"/>
</dbReference>
<dbReference type="EMBL" id="JACJSI010000099">
    <property type="protein sequence ID" value="MBD2533502.1"/>
    <property type="molecule type" value="Genomic_DNA"/>
</dbReference>
<dbReference type="RefSeq" id="WP_190944067.1">
    <property type="nucleotide sequence ID" value="NZ_JACJSI010000099.1"/>
</dbReference>
<sequence>MNYYVIYDGNCNLCVTLVRSLETLDQGKLFRYSPMQDEQTLLRWGITTQDCEQGMILIDANEPQRRWQGSDAAEEIGRLLPAGSIFVDAYRALPGMKWAGDRFYEQIRDNRYTIFGKRSNTYQSAYCVDGSCKP</sequence>
<evidence type="ECO:0000313" key="1">
    <source>
        <dbReference type="EMBL" id="MBD2533502.1"/>
    </source>
</evidence>
<reference evidence="1 2" key="1">
    <citation type="journal article" date="2020" name="ISME J.">
        <title>Comparative genomics reveals insights into cyanobacterial evolution and habitat adaptation.</title>
        <authorList>
            <person name="Chen M.Y."/>
            <person name="Teng W.K."/>
            <person name="Zhao L."/>
            <person name="Hu C.X."/>
            <person name="Zhou Y.K."/>
            <person name="Han B.P."/>
            <person name="Song L.R."/>
            <person name="Shu W.S."/>
        </authorList>
    </citation>
    <scope>NUCLEOTIDE SEQUENCE [LARGE SCALE GENOMIC DNA]</scope>
    <source>
        <strain evidence="1 2">FACHB-838</strain>
    </source>
</reference>
<dbReference type="PANTHER" id="PTHR33639:SF2">
    <property type="entry name" value="DUF393 DOMAIN-CONTAINING PROTEIN"/>
    <property type="match status" value="1"/>
</dbReference>
<dbReference type="Proteomes" id="UP000623440">
    <property type="component" value="Unassembled WGS sequence"/>
</dbReference>
<gene>
    <name evidence="1" type="ORF">H6G97_29665</name>
</gene>
<accession>A0ABR8DX79</accession>
<dbReference type="InterPro" id="IPR007263">
    <property type="entry name" value="DCC1-like"/>
</dbReference>
<organism evidence="1 2">
    <name type="scientific">Nostoc flagelliforme FACHB-838</name>
    <dbReference type="NCBI Taxonomy" id="2692904"/>
    <lineage>
        <taxon>Bacteria</taxon>
        <taxon>Bacillati</taxon>
        <taxon>Cyanobacteriota</taxon>
        <taxon>Cyanophyceae</taxon>
        <taxon>Nostocales</taxon>
        <taxon>Nostocaceae</taxon>
        <taxon>Nostoc</taxon>
    </lineage>
</organism>
<dbReference type="Pfam" id="PF04134">
    <property type="entry name" value="DCC1-like"/>
    <property type="match status" value="1"/>
</dbReference>
<protein>
    <submittedName>
        <fullName evidence="1">DUF393 domain-containing protein</fullName>
    </submittedName>
</protein>
<name>A0ABR8DX79_9NOSO</name>
<evidence type="ECO:0000313" key="2">
    <source>
        <dbReference type="Proteomes" id="UP000623440"/>
    </source>
</evidence>
<dbReference type="PANTHER" id="PTHR33639">
    <property type="entry name" value="THIOL-DISULFIDE OXIDOREDUCTASE DCC"/>
    <property type="match status" value="1"/>
</dbReference>
<keyword evidence="2" id="KW-1185">Reference proteome</keyword>
<proteinExistence type="predicted"/>
<comment type="caution">
    <text evidence="1">The sequence shown here is derived from an EMBL/GenBank/DDBJ whole genome shotgun (WGS) entry which is preliminary data.</text>
</comment>